<dbReference type="InterPro" id="IPR036388">
    <property type="entry name" value="WH-like_DNA-bd_sf"/>
</dbReference>
<evidence type="ECO:0000259" key="1">
    <source>
        <dbReference type="PROSITE" id="PS50987"/>
    </source>
</evidence>
<name>A0A660SNZ6_UNCT6</name>
<dbReference type="GO" id="GO:0016779">
    <property type="term" value="F:nucleotidyltransferase activity"/>
    <property type="evidence" value="ECO:0007669"/>
    <property type="project" value="InterPro"/>
</dbReference>
<dbReference type="CDD" id="cd05403">
    <property type="entry name" value="NT_KNTase_like"/>
    <property type="match status" value="1"/>
</dbReference>
<dbReference type="InterPro" id="IPR011991">
    <property type="entry name" value="ArsR-like_HTH"/>
</dbReference>
<dbReference type="InterPro" id="IPR002934">
    <property type="entry name" value="Polymerase_NTP_transf_dom"/>
</dbReference>
<dbReference type="Pfam" id="PF01909">
    <property type="entry name" value="NTP_transf_2"/>
    <property type="match status" value="1"/>
</dbReference>
<accession>A0A660SNZ6</accession>
<dbReference type="CDD" id="cd00090">
    <property type="entry name" value="HTH_ARSR"/>
    <property type="match status" value="1"/>
</dbReference>
<dbReference type="Gene3D" id="1.10.10.10">
    <property type="entry name" value="Winged helix-like DNA-binding domain superfamily/Winged helix DNA-binding domain"/>
    <property type="match status" value="1"/>
</dbReference>
<dbReference type="Proteomes" id="UP000271125">
    <property type="component" value="Unassembled WGS sequence"/>
</dbReference>
<dbReference type="Gene3D" id="3.30.460.10">
    <property type="entry name" value="Beta Polymerase, domain 2"/>
    <property type="match status" value="1"/>
</dbReference>
<dbReference type="InterPro" id="IPR036390">
    <property type="entry name" value="WH_DNA-bd_sf"/>
</dbReference>
<protein>
    <recommendedName>
        <fullName evidence="1">HTH arsR-type domain-containing protein</fullName>
    </recommendedName>
</protein>
<sequence length="183" mass="21190">MIELFNKYAPWKILRYFALHPSKGVYVKEIAKKLNLSAGICSKILRELLELQILEKNNLGQAHYYKLADNYITKELKRFIGLSLIYKARIIENITDEFDKPTSIVLYGSYITGEFNEKSDIDILVIGSGKQRIDTHNLEEAIGKEINIEVFSIGNWLMLKKKNDSFYTMVIKDYILLYGSKLP</sequence>
<dbReference type="PROSITE" id="PS50987">
    <property type="entry name" value="HTH_ARSR_2"/>
    <property type="match status" value="1"/>
</dbReference>
<dbReference type="SUPFAM" id="SSF81301">
    <property type="entry name" value="Nucleotidyltransferase"/>
    <property type="match status" value="1"/>
</dbReference>
<dbReference type="GO" id="GO:0003700">
    <property type="term" value="F:DNA-binding transcription factor activity"/>
    <property type="evidence" value="ECO:0007669"/>
    <property type="project" value="InterPro"/>
</dbReference>
<dbReference type="EMBL" id="QNBD01000018">
    <property type="protein sequence ID" value="RKX72469.1"/>
    <property type="molecule type" value="Genomic_DNA"/>
</dbReference>
<dbReference type="SUPFAM" id="SSF46785">
    <property type="entry name" value="Winged helix' DNA-binding domain"/>
    <property type="match status" value="1"/>
</dbReference>
<reference evidence="2 3" key="1">
    <citation type="submission" date="2018-06" db="EMBL/GenBank/DDBJ databases">
        <title>Extensive metabolic versatility and redundancy in microbially diverse, dynamic hydrothermal sediments.</title>
        <authorList>
            <person name="Dombrowski N."/>
            <person name="Teske A."/>
            <person name="Baker B.J."/>
        </authorList>
    </citation>
    <scope>NUCLEOTIDE SEQUENCE [LARGE SCALE GENOMIC DNA]</scope>
    <source>
        <strain evidence="2">B10_G13</strain>
    </source>
</reference>
<feature type="domain" description="HTH arsR-type" evidence="1">
    <location>
        <begin position="1"/>
        <end position="87"/>
    </location>
</feature>
<organism evidence="2 3">
    <name type="scientific">candidate division TA06 bacterium</name>
    <dbReference type="NCBI Taxonomy" id="2250710"/>
    <lineage>
        <taxon>Bacteria</taxon>
        <taxon>Bacteria division TA06</taxon>
    </lineage>
</organism>
<proteinExistence type="predicted"/>
<comment type="caution">
    <text evidence="2">The sequence shown here is derived from an EMBL/GenBank/DDBJ whole genome shotgun (WGS) entry which is preliminary data.</text>
</comment>
<evidence type="ECO:0000313" key="3">
    <source>
        <dbReference type="Proteomes" id="UP000271125"/>
    </source>
</evidence>
<dbReference type="InterPro" id="IPR043519">
    <property type="entry name" value="NT_sf"/>
</dbReference>
<dbReference type="AlphaFoldDB" id="A0A660SNZ6"/>
<gene>
    <name evidence="2" type="ORF">DRP43_00705</name>
</gene>
<evidence type="ECO:0000313" key="2">
    <source>
        <dbReference type="EMBL" id="RKX72469.1"/>
    </source>
</evidence>
<dbReference type="InterPro" id="IPR001845">
    <property type="entry name" value="HTH_ArsR_DNA-bd_dom"/>
</dbReference>